<dbReference type="Proteomes" id="UP000235036">
    <property type="component" value="Unassembled WGS sequence"/>
</dbReference>
<evidence type="ECO:0000259" key="4">
    <source>
        <dbReference type="PROSITE" id="PS01124"/>
    </source>
</evidence>
<dbReference type="InterPro" id="IPR050204">
    <property type="entry name" value="AraC_XylS_family_regulators"/>
</dbReference>
<evidence type="ECO:0000256" key="3">
    <source>
        <dbReference type="ARBA" id="ARBA00023163"/>
    </source>
</evidence>
<dbReference type="GO" id="GO:0003700">
    <property type="term" value="F:DNA-binding transcription factor activity"/>
    <property type="evidence" value="ECO:0007669"/>
    <property type="project" value="InterPro"/>
</dbReference>
<dbReference type="SUPFAM" id="SSF46689">
    <property type="entry name" value="Homeodomain-like"/>
    <property type="match status" value="2"/>
</dbReference>
<protein>
    <submittedName>
        <fullName evidence="5">AraC family transcriptional regulator</fullName>
    </submittedName>
</protein>
<gene>
    <name evidence="5" type="ORF">CEN44_02495</name>
</gene>
<keyword evidence="6" id="KW-1185">Reference proteome</keyword>
<accession>A0A2N6K8A8</accession>
<keyword evidence="2" id="KW-0238">DNA-binding</keyword>
<dbReference type="Pfam" id="PF12833">
    <property type="entry name" value="HTH_18"/>
    <property type="match status" value="1"/>
</dbReference>
<evidence type="ECO:0000313" key="6">
    <source>
        <dbReference type="Proteomes" id="UP000235036"/>
    </source>
</evidence>
<dbReference type="GO" id="GO:0043565">
    <property type="term" value="F:sequence-specific DNA binding"/>
    <property type="evidence" value="ECO:0007669"/>
    <property type="project" value="InterPro"/>
</dbReference>
<keyword evidence="1" id="KW-0805">Transcription regulation</keyword>
<name>A0A2N6K8A8_FISMU</name>
<sequence length="242" mass="27415">MNVGKPVWLEQAVDGRHETAYSLPGDLAIYPAHLSQQFHWDKEVEFFNLYLEPSFLAQVGYDVFGGDRFELIPQLTSLCDPLVQQIGFALKTSLEIDGKNSNLYADSMAHALVVHLLSRYSTNSRQIEIITGGFTQQQWKQIVDFINANLDRNISLTELAEIVRLSPYHFAHLFKKSTGISPHQYLIHCRIERAKQLLVLGNLSIVEVAQAVGFASQGHLNLHFKRLVGVTPKIFRSDRKNV</sequence>
<dbReference type="InterPro" id="IPR009057">
    <property type="entry name" value="Homeodomain-like_sf"/>
</dbReference>
<dbReference type="Gene3D" id="1.10.10.60">
    <property type="entry name" value="Homeodomain-like"/>
    <property type="match status" value="2"/>
</dbReference>
<organism evidence="5 6">
    <name type="scientific">Fischerella muscicola CCMEE 5323</name>
    <dbReference type="NCBI Taxonomy" id="2019572"/>
    <lineage>
        <taxon>Bacteria</taxon>
        <taxon>Bacillati</taxon>
        <taxon>Cyanobacteriota</taxon>
        <taxon>Cyanophyceae</taxon>
        <taxon>Nostocales</taxon>
        <taxon>Hapalosiphonaceae</taxon>
        <taxon>Fischerella</taxon>
    </lineage>
</organism>
<dbReference type="PROSITE" id="PS01124">
    <property type="entry name" value="HTH_ARAC_FAMILY_2"/>
    <property type="match status" value="1"/>
</dbReference>
<dbReference type="AlphaFoldDB" id="A0A2N6K8A8"/>
<reference evidence="5 6" key="1">
    <citation type="submission" date="2017-08" db="EMBL/GenBank/DDBJ databases">
        <title>Genomes of Fischerella (Mastigocladus) sp. strains.</title>
        <authorList>
            <person name="Miller S.R."/>
        </authorList>
    </citation>
    <scope>NUCLEOTIDE SEQUENCE [LARGE SCALE GENOMIC DNA]</scope>
    <source>
        <strain evidence="5 6">CCMEE 5323</strain>
    </source>
</reference>
<evidence type="ECO:0000256" key="2">
    <source>
        <dbReference type="ARBA" id="ARBA00023125"/>
    </source>
</evidence>
<dbReference type="PROSITE" id="PS00041">
    <property type="entry name" value="HTH_ARAC_FAMILY_1"/>
    <property type="match status" value="1"/>
</dbReference>
<keyword evidence="3" id="KW-0804">Transcription</keyword>
<dbReference type="PANTHER" id="PTHR46796:SF6">
    <property type="entry name" value="ARAC SUBFAMILY"/>
    <property type="match status" value="1"/>
</dbReference>
<dbReference type="InterPro" id="IPR018060">
    <property type="entry name" value="HTH_AraC"/>
</dbReference>
<dbReference type="EMBL" id="NRQW01000052">
    <property type="protein sequence ID" value="PLZ93745.1"/>
    <property type="molecule type" value="Genomic_DNA"/>
</dbReference>
<evidence type="ECO:0000313" key="5">
    <source>
        <dbReference type="EMBL" id="PLZ93745.1"/>
    </source>
</evidence>
<proteinExistence type="predicted"/>
<comment type="caution">
    <text evidence="5">The sequence shown here is derived from an EMBL/GenBank/DDBJ whole genome shotgun (WGS) entry which is preliminary data.</text>
</comment>
<dbReference type="PANTHER" id="PTHR46796">
    <property type="entry name" value="HTH-TYPE TRANSCRIPTIONAL ACTIVATOR RHAS-RELATED"/>
    <property type="match status" value="1"/>
</dbReference>
<feature type="domain" description="HTH araC/xylS-type" evidence="4">
    <location>
        <begin position="140"/>
        <end position="238"/>
    </location>
</feature>
<dbReference type="SMART" id="SM00342">
    <property type="entry name" value="HTH_ARAC"/>
    <property type="match status" value="1"/>
</dbReference>
<dbReference type="InterPro" id="IPR018062">
    <property type="entry name" value="HTH_AraC-typ_CS"/>
</dbReference>
<evidence type="ECO:0000256" key="1">
    <source>
        <dbReference type="ARBA" id="ARBA00023015"/>
    </source>
</evidence>